<name>A0A5A7ZP43_STRSA</name>
<evidence type="ECO:0000313" key="2">
    <source>
        <dbReference type="Proteomes" id="UP000324105"/>
    </source>
</evidence>
<reference evidence="1 2" key="1">
    <citation type="submission" date="2019-06" db="EMBL/GenBank/DDBJ databases">
        <title>Genome sequence and analysis of a MDR-Streptococcus sanguis isolated from throat swab of children with scarlet fever from Hangzhou,China.</title>
        <authorList>
            <person name="Huang Y."/>
            <person name="Xie L."/>
            <person name="Liu W."/>
        </authorList>
    </citation>
    <scope>NUCLEOTIDE SEQUENCE [LARGE SCALE GENOMIC DNA]</scope>
    <source>
        <strain evidence="1 2">S28</strain>
    </source>
</reference>
<evidence type="ECO:0000313" key="1">
    <source>
        <dbReference type="EMBL" id="KAA0117668.1"/>
    </source>
</evidence>
<dbReference type="AlphaFoldDB" id="A0A5A7ZP43"/>
<dbReference type="GO" id="GO:0016740">
    <property type="term" value="F:transferase activity"/>
    <property type="evidence" value="ECO:0007669"/>
    <property type="project" value="UniProtKB-KW"/>
</dbReference>
<proteinExistence type="predicted"/>
<keyword evidence="1" id="KW-0808">Transferase</keyword>
<dbReference type="Proteomes" id="UP000324105">
    <property type="component" value="Unassembled WGS sequence"/>
</dbReference>
<protein>
    <submittedName>
        <fullName evidence="1">D-fructose-6-phosphate amidotransferase</fullName>
    </submittedName>
</protein>
<sequence length="30" mass="3504">MLQKYTQMVAVTKCTITKIKKIQENVDAYN</sequence>
<accession>A0A5A7ZP43</accession>
<organism evidence="1 2">
    <name type="scientific">Streptococcus sanguinis</name>
    <dbReference type="NCBI Taxonomy" id="1305"/>
    <lineage>
        <taxon>Bacteria</taxon>
        <taxon>Bacillati</taxon>
        <taxon>Bacillota</taxon>
        <taxon>Bacilli</taxon>
        <taxon>Lactobacillales</taxon>
        <taxon>Streptococcaceae</taxon>
        <taxon>Streptococcus</taxon>
    </lineage>
</organism>
<gene>
    <name evidence="1" type="ORF">FKX92_06170</name>
</gene>
<dbReference type="EMBL" id="VIBR01000002">
    <property type="protein sequence ID" value="KAA0117668.1"/>
    <property type="molecule type" value="Genomic_DNA"/>
</dbReference>
<comment type="caution">
    <text evidence="1">The sequence shown here is derived from an EMBL/GenBank/DDBJ whole genome shotgun (WGS) entry which is preliminary data.</text>
</comment>